<evidence type="ECO:0000259" key="5">
    <source>
        <dbReference type="PROSITE" id="PS50977"/>
    </source>
</evidence>
<gene>
    <name evidence="6" type="ORF">KCTCHS21_34260</name>
</gene>
<dbReference type="AlphaFoldDB" id="A0A3T1D7F7"/>
<dbReference type="FunFam" id="1.10.10.60:FF:000141">
    <property type="entry name" value="TetR family transcriptional regulator"/>
    <property type="match status" value="1"/>
</dbReference>
<proteinExistence type="predicted"/>
<accession>A0A3T1D7F7</accession>
<evidence type="ECO:0000256" key="4">
    <source>
        <dbReference type="PROSITE-ProRule" id="PRU00335"/>
    </source>
</evidence>
<dbReference type="EMBL" id="AP019400">
    <property type="protein sequence ID" value="BBI34027.1"/>
    <property type="molecule type" value="Genomic_DNA"/>
</dbReference>
<dbReference type="InterPro" id="IPR050624">
    <property type="entry name" value="HTH-type_Tx_Regulator"/>
</dbReference>
<dbReference type="PANTHER" id="PTHR43479">
    <property type="entry name" value="ACREF/ENVCD OPERON REPRESSOR-RELATED"/>
    <property type="match status" value="1"/>
</dbReference>
<keyword evidence="7" id="KW-1185">Reference proteome</keyword>
<keyword evidence="3" id="KW-0804">Transcription</keyword>
<dbReference type="PROSITE" id="PS50977">
    <property type="entry name" value="HTH_TETR_2"/>
    <property type="match status" value="1"/>
</dbReference>
<dbReference type="Pfam" id="PF00440">
    <property type="entry name" value="TetR_N"/>
    <property type="match status" value="1"/>
</dbReference>
<dbReference type="Proteomes" id="UP000289856">
    <property type="component" value="Chromosome"/>
</dbReference>
<dbReference type="Gene3D" id="1.10.357.10">
    <property type="entry name" value="Tetracycline Repressor, domain 2"/>
    <property type="match status" value="1"/>
</dbReference>
<evidence type="ECO:0000256" key="3">
    <source>
        <dbReference type="ARBA" id="ARBA00023163"/>
    </source>
</evidence>
<evidence type="ECO:0000256" key="2">
    <source>
        <dbReference type="ARBA" id="ARBA00023125"/>
    </source>
</evidence>
<organism evidence="6 7">
    <name type="scientific">Cohnella abietis</name>
    <dbReference type="NCBI Taxonomy" id="2507935"/>
    <lineage>
        <taxon>Bacteria</taxon>
        <taxon>Bacillati</taxon>
        <taxon>Bacillota</taxon>
        <taxon>Bacilli</taxon>
        <taxon>Bacillales</taxon>
        <taxon>Paenibacillaceae</taxon>
        <taxon>Cohnella</taxon>
    </lineage>
</organism>
<dbReference type="InterPro" id="IPR009057">
    <property type="entry name" value="Homeodomain-like_sf"/>
</dbReference>
<dbReference type="KEGG" id="cohn:KCTCHS21_34260"/>
<evidence type="ECO:0000313" key="7">
    <source>
        <dbReference type="Proteomes" id="UP000289856"/>
    </source>
</evidence>
<name>A0A3T1D7F7_9BACL</name>
<dbReference type="PROSITE" id="PS01081">
    <property type="entry name" value="HTH_TETR_1"/>
    <property type="match status" value="1"/>
</dbReference>
<feature type="DNA-binding region" description="H-T-H motif" evidence="4">
    <location>
        <begin position="29"/>
        <end position="48"/>
    </location>
</feature>
<feature type="domain" description="HTH tetR-type" evidence="5">
    <location>
        <begin position="6"/>
        <end position="66"/>
    </location>
</feature>
<dbReference type="RefSeq" id="WP_130610694.1">
    <property type="nucleotide sequence ID" value="NZ_AP019400.1"/>
</dbReference>
<protein>
    <submittedName>
        <fullName evidence="6">TetR family transcriptional regulator</fullName>
    </submittedName>
</protein>
<dbReference type="PRINTS" id="PR00455">
    <property type="entry name" value="HTHTETR"/>
</dbReference>
<reference evidence="6 7" key="1">
    <citation type="submission" date="2019-01" db="EMBL/GenBank/DDBJ databases">
        <title>Complete genome sequence of Cohnella hallensis HS21 isolated from Korean fir (Abies koreana) rhizospheric soil.</title>
        <authorList>
            <person name="Jiang L."/>
            <person name="Kang S.W."/>
            <person name="Kim S."/>
            <person name="Jung J."/>
            <person name="Kim C.Y."/>
            <person name="Kim D.H."/>
            <person name="Kim S.W."/>
            <person name="Lee J."/>
        </authorList>
    </citation>
    <scope>NUCLEOTIDE SEQUENCE [LARGE SCALE GENOMIC DNA]</scope>
    <source>
        <strain evidence="6 7">HS21</strain>
    </source>
</reference>
<dbReference type="PANTHER" id="PTHR43479:SF11">
    <property type="entry name" value="ACREF_ENVCD OPERON REPRESSOR-RELATED"/>
    <property type="match status" value="1"/>
</dbReference>
<keyword evidence="1" id="KW-0805">Transcription regulation</keyword>
<dbReference type="InterPro" id="IPR001647">
    <property type="entry name" value="HTH_TetR"/>
</dbReference>
<evidence type="ECO:0000256" key="1">
    <source>
        <dbReference type="ARBA" id="ARBA00023015"/>
    </source>
</evidence>
<dbReference type="Pfam" id="PF22604">
    <property type="entry name" value="TetR_HI_0893_C"/>
    <property type="match status" value="1"/>
</dbReference>
<dbReference type="GO" id="GO:0003677">
    <property type="term" value="F:DNA binding"/>
    <property type="evidence" value="ECO:0007669"/>
    <property type="project" value="UniProtKB-UniRule"/>
</dbReference>
<dbReference type="OrthoDB" id="6430772at2"/>
<dbReference type="SUPFAM" id="SSF46689">
    <property type="entry name" value="Homeodomain-like"/>
    <property type="match status" value="1"/>
</dbReference>
<keyword evidence="2 4" id="KW-0238">DNA-binding</keyword>
<dbReference type="GO" id="GO:0045892">
    <property type="term" value="P:negative regulation of DNA-templated transcription"/>
    <property type="evidence" value="ECO:0007669"/>
    <property type="project" value="UniProtKB-ARBA"/>
</dbReference>
<evidence type="ECO:0000313" key="6">
    <source>
        <dbReference type="EMBL" id="BBI34027.1"/>
    </source>
</evidence>
<dbReference type="InterPro" id="IPR023772">
    <property type="entry name" value="DNA-bd_HTH_TetR-type_CS"/>
</dbReference>
<dbReference type="InterPro" id="IPR054422">
    <property type="entry name" value="TetR-like_HI_0893_C"/>
</dbReference>
<sequence length="190" mass="21983">MRHKDENKSEAIFEATIQLLNEIGFSDISMSKIAKRANVSSATIYVYFENKEDMFGKLYKRVKEKMSQQMIDGLDGTLSTQALCERFMRNSMKFIMNNKDYFFFLEQFATSPLIEKLSLGDTSSMFGPLFEIMEKGKEIGEIKPFDTLVLLTFCYFPITQLARAHYKGQLEANEVNLQQVITMSWDAIRL</sequence>